<dbReference type="Proteomes" id="UP000829398">
    <property type="component" value="Chromosome 8"/>
</dbReference>
<name>A0ACB8ITM1_CITSI</name>
<protein>
    <submittedName>
        <fullName evidence="1">Receptor-like serine/threonine-protein kinase</fullName>
    </submittedName>
</protein>
<comment type="caution">
    <text evidence="1">The sequence shown here is derived from an EMBL/GenBank/DDBJ whole genome shotgun (WGS) entry which is preliminary data.</text>
</comment>
<reference evidence="2" key="1">
    <citation type="journal article" date="2023" name="Hortic. Res.">
        <title>A chromosome-level phased genome enabling allele-level studies in sweet orange: a case study on citrus Huanglongbing tolerance.</title>
        <authorList>
            <person name="Wu B."/>
            <person name="Yu Q."/>
            <person name="Deng Z."/>
            <person name="Duan Y."/>
            <person name="Luo F."/>
            <person name="Gmitter F. Jr."/>
        </authorList>
    </citation>
    <scope>NUCLEOTIDE SEQUENCE [LARGE SCALE GENOMIC DNA]</scope>
    <source>
        <strain evidence="2">cv. Valencia</strain>
    </source>
</reference>
<sequence>MASKIIILVLHIFIFSESLPARAQTLIRAGYWDSGGGFPVSDVNSALFTHLMCGFADVNSTSYELSLLPSDEKQFSNSTHTVKIKNPSITTLLSIGGGNDVSYSTYSSMASNPSSRKSFIDSSIKIARLYGFQGLDLSWSQANTSWDNYNIAILFKEWRAAVDLEARNNSSQSQLILTATVSYSPFLTEATYPVDFIRQYLNWVHVFTTDYSAPTWTNFTGAHAALYDPNSDSNTEYGITEWIEEGLSADKLVLCLPFYGYAWTLVKPEDNGIGAAATGPALSEDGLVSYREIKNHIKSYGPNVHVLYNSTYVVNYCSIGKIWFGFDDVEAIRVKVAYAKEKKLRGYHVWLVSYDHDWMLSQAAASMVNQRKVIDSSAEEDDKSGQNKRLLWVVVLPTTAACILLLAKSSKDGENSQVHAGDFNSNDPDLREYSLADIEVATDRFSIENKLGEGGYGPVYKGVLLDGQVIAVKKLSKTSKQGFEEFKNEVMLTAKLQHVNLIRVLGFCIDREEQMLIYEYMPRRSLDYFLFDMKPKISDFGLARIFVKDDLEANTSRIVGTHGYIPPEYVTRGIYSTKSDVYSFGVLLLQIISGRRLFVQSGQNENLSLVQYHHHWKTSANNRGRKFQQRGASSTRCCASSARPAAHAASSARCNASVHAAAARSSQRAREAWLVRAARDGTGCSRSKQRAGPAWPAARASLMRFRRRGGRWFDVGDASEVGWHLNSGGDWKRNLFNILTAKGSKYVLTQPCPPEPSLYDYRNQREPYEKWCEANKMAKRYILASISVELHKKHRSMETATEIMASLHQMFGKNTHFAREAALKRITDTQMEEGTKVRDHVLKMMDYLNEKNFIIAENFLKKDSLQGLSQKTRMSKQELGSANCPLKEVASQKASVTNVDRRVTGRKIVLRLLKSEQEEQQQPADQHRIILEQSSLLEPRRSGRVTRILLSIAAVLDYEIWQMDVKTAFLNRHLEENIYIQQPDGFIQKRPRTHDKDFRKSTSGYVFTLGSGATSWMRVKQSCITDSTTKAEYVATSEAAKEAIWLCKFLRNLEVVPVVTAPLKLFCDNGGAAYELWKDGKGMGLMDTSLDDTHSSWKLLTCLQIALLCVQENPDDRPSMLEVSSMLENESTADIMTPKKPATFSKQAYEDEQRKATIGLEICSSNDVTISQLANPTSAKHGRDVGFIRGDPHLNWQDAFWGVWAPQEQIRAGLVKVQSGQYLVRSGLGHDIMANPTSAKHGRDVEFIRGDPHLNWQDAFWGVWTPQEQIHAGLVKAQSGQYLARSGLGHDIMANPTSAKHGRDVGFIKGDPHLNWQDAFWGVWAPQEQIRAGLVKAQNGQYLARSKLGHDIYHFRNS</sequence>
<gene>
    <name evidence="1" type="ORF">KPL71_024595</name>
</gene>
<dbReference type="EMBL" id="CM039177">
    <property type="protein sequence ID" value="KAH9700062.1"/>
    <property type="molecule type" value="Genomic_DNA"/>
</dbReference>
<keyword evidence="2" id="KW-1185">Reference proteome</keyword>
<accession>A0ACB8ITM1</accession>
<organism evidence="1 2">
    <name type="scientific">Citrus sinensis</name>
    <name type="common">Sweet orange</name>
    <name type="synonym">Citrus aurantium var. sinensis</name>
    <dbReference type="NCBI Taxonomy" id="2711"/>
    <lineage>
        <taxon>Eukaryota</taxon>
        <taxon>Viridiplantae</taxon>
        <taxon>Streptophyta</taxon>
        <taxon>Embryophyta</taxon>
        <taxon>Tracheophyta</taxon>
        <taxon>Spermatophyta</taxon>
        <taxon>Magnoliopsida</taxon>
        <taxon>eudicotyledons</taxon>
        <taxon>Gunneridae</taxon>
        <taxon>Pentapetalae</taxon>
        <taxon>rosids</taxon>
        <taxon>malvids</taxon>
        <taxon>Sapindales</taxon>
        <taxon>Rutaceae</taxon>
        <taxon>Aurantioideae</taxon>
        <taxon>Citrus</taxon>
    </lineage>
</organism>
<evidence type="ECO:0000313" key="1">
    <source>
        <dbReference type="EMBL" id="KAH9700062.1"/>
    </source>
</evidence>
<evidence type="ECO:0000313" key="2">
    <source>
        <dbReference type="Proteomes" id="UP000829398"/>
    </source>
</evidence>
<proteinExistence type="predicted"/>